<reference evidence="2" key="1">
    <citation type="journal article" date="2022" name="bioRxiv">
        <title>Sequencing and chromosome-scale assembly of the giantPleurodeles waltlgenome.</title>
        <authorList>
            <person name="Brown T."/>
            <person name="Elewa A."/>
            <person name="Iarovenko S."/>
            <person name="Subramanian E."/>
            <person name="Araus A.J."/>
            <person name="Petzold A."/>
            <person name="Susuki M."/>
            <person name="Suzuki K.-i.T."/>
            <person name="Hayashi T."/>
            <person name="Toyoda A."/>
            <person name="Oliveira C."/>
            <person name="Osipova E."/>
            <person name="Leigh N.D."/>
            <person name="Simon A."/>
            <person name="Yun M.H."/>
        </authorList>
    </citation>
    <scope>NUCLEOTIDE SEQUENCE</scope>
    <source>
        <strain evidence="2">20211129_DDA</strain>
        <tissue evidence="2">Liver</tissue>
    </source>
</reference>
<evidence type="ECO:0000313" key="2">
    <source>
        <dbReference type="EMBL" id="KAJ1168844.1"/>
    </source>
</evidence>
<evidence type="ECO:0000256" key="1">
    <source>
        <dbReference type="SAM" id="MobiDB-lite"/>
    </source>
</evidence>
<keyword evidence="3" id="KW-1185">Reference proteome</keyword>
<sequence length="214" mass="22321">MHGKKGTDVRTSSRTSYCLYDVRRRRVGDSDVLVDVQRLVRRFPSNAGAMGVFMRGSKKTPIHTASMPAPAAKGKKGAPAGKAKKGAPAGKAKKGAPAGKGKEAPPAAKSKEAPSAGKGKEAPPAAKSKEAPPAGKSKEASPAVRGKKGPPAAKGRKGPPAAKDNGKGTDAASRIDMEPGAGAISEQTTPDMAPHPLEWYRNFTHFQEWVLRRV</sequence>
<dbReference type="AlphaFoldDB" id="A0AAV7SXB5"/>
<organism evidence="2 3">
    <name type="scientific">Pleurodeles waltl</name>
    <name type="common">Iberian ribbed newt</name>
    <dbReference type="NCBI Taxonomy" id="8319"/>
    <lineage>
        <taxon>Eukaryota</taxon>
        <taxon>Metazoa</taxon>
        <taxon>Chordata</taxon>
        <taxon>Craniata</taxon>
        <taxon>Vertebrata</taxon>
        <taxon>Euteleostomi</taxon>
        <taxon>Amphibia</taxon>
        <taxon>Batrachia</taxon>
        <taxon>Caudata</taxon>
        <taxon>Salamandroidea</taxon>
        <taxon>Salamandridae</taxon>
        <taxon>Pleurodelinae</taxon>
        <taxon>Pleurodeles</taxon>
    </lineage>
</organism>
<evidence type="ECO:0000313" key="3">
    <source>
        <dbReference type="Proteomes" id="UP001066276"/>
    </source>
</evidence>
<dbReference type="Proteomes" id="UP001066276">
    <property type="component" value="Chromosome 4_1"/>
</dbReference>
<feature type="compositionally biased region" description="Low complexity" evidence="1">
    <location>
        <begin position="68"/>
        <end position="135"/>
    </location>
</feature>
<proteinExistence type="predicted"/>
<dbReference type="EMBL" id="JANPWB010000007">
    <property type="protein sequence ID" value="KAJ1168844.1"/>
    <property type="molecule type" value="Genomic_DNA"/>
</dbReference>
<feature type="region of interest" description="Disordered" evidence="1">
    <location>
        <begin position="59"/>
        <end position="176"/>
    </location>
</feature>
<comment type="caution">
    <text evidence="2">The sequence shown here is derived from an EMBL/GenBank/DDBJ whole genome shotgun (WGS) entry which is preliminary data.</text>
</comment>
<gene>
    <name evidence="2" type="ORF">NDU88_000757</name>
</gene>
<feature type="compositionally biased region" description="Low complexity" evidence="1">
    <location>
        <begin position="149"/>
        <end position="163"/>
    </location>
</feature>
<name>A0AAV7SXB5_PLEWA</name>
<accession>A0AAV7SXB5</accession>
<protein>
    <submittedName>
        <fullName evidence="2">Uncharacterized protein</fullName>
    </submittedName>
</protein>